<dbReference type="InterPro" id="IPR048720">
    <property type="entry name" value="PROPPIN"/>
</dbReference>
<comment type="similarity">
    <text evidence="4">Belongs to the WD repeat PROPPIN family.</text>
</comment>
<dbReference type="Pfam" id="PF21032">
    <property type="entry name" value="PROPPIN"/>
    <property type="match status" value="1"/>
</dbReference>
<keyword evidence="3" id="KW-0072">Autophagy</keyword>
<dbReference type="Gene3D" id="2.130.10.10">
    <property type="entry name" value="YVTN repeat-like/Quinoprotein amine dehydrogenase"/>
    <property type="match status" value="2"/>
</dbReference>
<evidence type="ECO:0000256" key="2">
    <source>
        <dbReference type="ARBA" id="ARBA00022737"/>
    </source>
</evidence>
<dbReference type="InterPro" id="IPR015943">
    <property type="entry name" value="WD40/YVTN_repeat-like_dom_sf"/>
</dbReference>
<evidence type="ECO:0000313" key="6">
    <source>
        <dbReference type="WBParaSite" id="Pan_g12408.t1"/>
    </source>
</evidence>
<keyword evidence="2" id="KW-0677">Repeat</keyword>
<dbReference type="Proteomes" id="UP000492821">
    <property type="component" value="Unassembled WGS sequence"/>
</dbReference>
<dbReference type="PANTHER" id="PTHR11227">
    <property type="entry name" value="WD-REPEAT PROTEIN INTERACTING WITH PHOSPHOINOSIDES WIPI -RELATED"/>
    <property type="match status" value="1"/>
</dbReference>
<keyword evidence="5" id="KW-1185">Reference proteome</keyword>
<dbReference type="AlphaFoldDB" id="A0A7E4USS3"/>
<dbReference type="GO" id="GO:0005737">
    <property type="term" value="C:cytoplasm"/>
    <property type="evidence" value="ECO:0007669"/>
    <property type="project" value="UniProtKB-ARBA"/>
</dbReference>
<sequence length="387" mass="42680">MTTPLSIQRISFNRDGTSLTVCHDDGYAIYDLPESFNSASLNVVFEHTGTTRMLIAERLSSILMLVAGDKLRRLQVYNMKRREQLQVHDYTSSVKAVKLNRNRCVVCVDSMIFVYDSRKMENLHTIKDTPKIHDGIVDLSLSEGSCYLAYPGTTAGHVNIFDANLLTAAGTIAAHESELAAIKFNHDGTLLATASAKGTVIRVFSIPSGERLFEFARGFKRTVTIHSLAFSMDSKYLCSSSNTETVHVFSLERGHDDSDPKNAESEEAVDQGWVGYLTPYVTPYLPQQVNDIMLRRGSFATAYLPIGGMKTTCAMPRINNKDYLIVASNDGILFCYEIPTLTGVCNLVKQFKLGAGTDENDALYDSTTIKVSPTATAPPSPVDEEQQ</sequence>
<name>A0A7E4USS3_PANRE</name>
<dbReference type="SUPFAM" id="SSF50978">
    <property type="entry name" value="WD40 repeat-like"/>
    <property type="match status" value="1"/>
</dbReference>
<dbReference type="InterPro" id="IPR036322">
    <property type="entry name" value="WD40_repeat_dom_sf"/>
</dbReference>
<evidence type="ECO:0000256" key="3">
    <source>
        <dbReference type="ARBA" id="ARBA00023006"/>
    </source>
</evidence>
<organism evidence="5 6">
    <name type="scientific">Panagrellus redivivus</name>
    <name type="common">Microworm</name>
    <dbReference type="NCBI Taxonomy" id="6233"/>
    <lineage>
        <taxon>Eukaryota</taxon>
        <taxon>Metazoa</taxon>
        <taxon>Ecdysozoa</taxon>
        <taxon>Nematoda</taxon>
        <taxon>Chromadorea</taxon>
        <taxon>Rhabditida</taxon>
        <taxon>Tylenchina</taxon>
        <taxon>Panagrolaimomorpha</taxon>
        <taxon>Panagrolaimoidea</taxon>
        <taxon>Panagrolaimidae</taxon>
        <taxon>Panagrellus</taxon>
    </lineage>
</organism>
<protein>
    <submittedName>
        <fullName evidence="6">WD repeat domain phosphoinositide-interacting protein 2</fullName>
    </submittedName>
</protein>
<reference evidence="6" key="2">
    <citation type="submission" date="2020-10" db="UniProtKB">
        <authorList>
            <consortium name="WormBaseParasite"/>
        </authorList>
    </citation>
    <scope>IDENTIFICATION</scope>
</reference>
<evidence type="ECO:0000256" key="1">
    <source>
        <dbReference type="ARBA" id="ARBA00022574"/>
    </source>
</evidence>
<reference evidence="5" key="1">
    <citation type="journal article" date="2013" name="Genetics">
        <title>The draft genome and transcriptome of Panagrellus redivivus are shaped by the harsh demands of a free-living lifestyle.</title>
        <authorList>
            <person name="Srinivasan J."/>
            <person name="Dillman A.R."/>
            <person name="Macchietto M.G."/>
            <person name="Heikkinen L."/>
            <person name="Lakso M."/>
            <person name="Fracchia K.M."/>
            <person name="Antoshechkin I."/>
            <person name="Mortazavi A."/>
            <person name="Wong G."/>
            <person name="Sternberg P.W."/>
        </authorList>
    </citation>
    <scope>NUCLEOTIDE SEQUENCE [LARGE SCALE GENOMIC DNA]</scope>
    <source>
        <strain evidence="5">MT8872</strain>
    </source>
</reference>
<dbReference type="InterPro" id="IPR001680">
    <property type="entry name" value="WD40_rpt"/>
</dbReference>
<dbReference type="SMART" id="SM00320">
    <property type="entry name" value="WD40"/>
    <property type="match status" value="3"/>
</dbReference>
<evidence type="ECO:0000256" key="4">
    <source>
        <dbReference type="ARBA" id="ARBA00025740"/>
    </source>
</evidence>
<keyword evidence="1" id="KW-0853">WD repeat</keyword>
<dbReference type="WBParaSite" id="Pan_g12408.t1">
    <property type="protein sequence ID" value="Pan_g12408.t1"/>
    <property type="gene ID" value="Pan_g12408"/>
</dbReference>
<evidence type="ECO:0000313" key="5">
    <source>
        <dbReference type="Proteomes" id="UP000492821"/>
    </source>
</evidence>
<proteinExistence type="inferred from homology"/>
<dbReference type="GO" id="GO:0006914">
    <property type="term" value="P:autophagy"/>
    <property type="evidence" value="ECO:0007669"/>
    <property type="project" value="UniProtKB-KW"/>
</dbReference>
<accession>A0A7E4USS3</accession>